<evidence type="ECO:0000313" key="3">
    <source>
        <dbReference type="EMBL" id="SMF88878.1"/>
    </source>
</evidence>
<evidence type="ECO:0000256" key="2">
    <source>
        <dbReference type="PIRSR" id="PIRSR613078-2"/>
    </source>
</evidence>
<dbReference type="GO" id="GO:0005737">
    <property type="term" value="C:cytoplasm"/>
    <property type="evidence" value="ECO:0007669"/>
    <property type="project" value="TreeGrafter"/>
</dbReference>
<name>A0A1X7HN26_9BACL</name>
<accession>A0A1X7HN26</accession>
<dbReference type="RefSeq" id="WP_208915193.1">
    <property type="nucleotide sequence ID" value="NZ_LT840184.1"/>
</dbReference>
<dbReference type="SUPFAM" id="SSF53254">
    <property type="entry name" value="Phosphoglycerate mutase-like"/>
    <property type="match status" value="1"/>
</dbReference>
<proteinExistence type="predicted"/>
<evidence type="ECO:0000313" key="4">
    <source>
        <dbReference type="Proteomes" id="UP000192940"/>
    </source>
</evidence>
<keyword evidence="4" id="KW-1185">Reference proteome</keyword>
<feature type="active site" description="Tele-phosphohistidine intermediate" evidence="1">
    <location>
        <position position="8"/>
    </location>
</feature>
<dbReference type="SMART" id="SM00855">
    <property type="entry name" value="PGAM"/>
    <property type="match status" value="1"/>
</dbReference>
<dbReference type="Pfam" id="PF00300">
    <property type="entry name" value="His_Phos_1"/>
    <property type="match status" value="1"/>
</dbReference>
<reference evidence="3 4" key="1">
    <citation type="submission" date="2017-04" db="EMBL/GenBank/DDBJ databases">
        <authorList>
            <person name="Afonso C.L."/>
            <person name="Miller P.J."/>
            <person name="Scott M.A."/>
            <person name="Spackman E."/>
            <person name="Goraichik I."/>
            <person name="Dimitrov K.M."/>
            <person name="Suarez D.L."/>
            <person name="Swayne D.E."/>
        </authorList>
    </citation>
    <scope>NUCLEOTIDE SEQUENCE [LARGE SCALE GENOMIC DNA]</scope>
    <source>
        <strain evidence="3 4">N3/975</strain>
    </source>
</reference>
<dbReference type="STRING" id="1313296.SAMN05661091_4438"/>
<feature type="active site" description="Proton donor/acceptor" evidence="1">
    <location>
        <position position="82"/>
    </location>
</feature>
<dbReference type="PANTHER" id="PTHR48100:SF1">
    <property type="entry name" value="HISTIDINE PHOSPHATASE FAMILY PROTEIN-RELATED"/>
    <property type="match status" value="1"/>
</dbReference>
<evidence type="ECO:0000256" key="1">
    <source>
        <dbReference type="PIRSR" id="PIRSR613078-1"/>
    </source>
</evidence>
<sequence length="204" mass="23254">MAIYLVRHGNDEPGFRGGWSNRGLTQEGIQQSERLGQYLLQNNDRFNIERIITSDLKRALQTSTIIAKQLNLPTTISEDWRETNNGLLAGMPNALAEEKYPGLYFSSLRMDERYPGGESPIENFRRITEAFTTLCQNQTNTDHTENVMVVTHGGVINIIYHIVKNIEWSNKNTFIAAANTGLHKVEYRGGEWELTLENSTDHIR</sequence>
<feature type="binding site" evidence="2">
    <location>
        <position position="58"/>
    </location>
    <ligand>
        <name>substrate</name>
    </ligand>
</feature>
<dbReference type="Proteomes" id="UP000192940">
    <property type="component" value="Chromosome I"/>
</dbReference>
<dbReference type="GO" id="GO:0016791">
    <property type="term" value="F:phosphatase activity"/>
    <property type="evidence" value="ECO:0007669"/>
    <property type="project" value="TreeGrafter"/>
</dbReference>
<dbReference type="EMBL" id="LT840184">
    <property type="protein sequence ID" value="SMF88878.1"/>
    <property type="molecule type" value="Genomic_DNA"/>
</dbReference>
<dbReference type="PANTHER" id="PTHR48100">
    <property type="entry name" value="BROAD-SPECIFICITY PHOSPHATASE YOR283W-RELATED"/>
    <property type="match status" value="1"/>
</dbReference>
<gene>
    <name evidence="3" type="ORF">SAMN05661091_4438</name>
</gene>
<organism evidence="3 4">
    <name type="scientific">Paenibacillus uliginis N3/975</name>
    <dbReference type="NCBI Taxonomy" id="1313296"/>
    <lineage>
        <taxon>Bacteria</taxon>
        <taxon>Bacillati</taxon>
        <taxon>Bacillota</taxon>
        <taxon>Bacilli</taxon>
        <taxon>Bacillales</taxon>
        <taxon>Paenibacillaceae</taxon>
        <taxon>Paenibacillus</taxon>
    </lineage>
</organism>
<dbReference type="InterPro" id="IPR013078">
    <property type="entry name" value="His_Pase_superF_clade-1"/>
</dbReference>
<dbReference type="Gene3D" id="3.40.50.1240">
    <property type="entry name" value="Phosphoglycerate mutase-like"/>
    <property type="match status" value="1"/>
</dbReference>
<dbReference type="InterPro" id="IPR029033">
    <property type="entry name" value="His_PPase_superfam"/>
</dbReference>
<protein>
    <submittedName>
        <fullName evidence="3">Probable phosphoglycerate mutase</fullName>
    </submittedName>
</protein>
<dbReference type="AlphaFoldDB" id="A0A1X7HN26"/>
<dbReference type="CDD" id="cd07067">
    <property type="entry name" value="HP_PGM_like"/>
    <property type="match status" value="1"/>
</dbReference>
<dbReference type="InterPro" id="IPR050275">
    <property type="entry name" value="PGM_Phosphatase"/>
</dbReference>